<dbReference type="InterPro" id="IPR050836">
    <property type="entry name" value="SDS22/Internalin_LRR"/>
</dbReference>
<evidence type="ECO:0000313" key="4">
    <source>
        <dbReference type="Proteomes" id="UP000185781"/>
    </source>
</evidence>
<dbReference type="AlphaFoldDB" id="A0A1N7QBE8"/>
<dbReference type="SUPFAM" id="SSF52058">
    <property type="entry name" value="L domain-like"/>
    <property type="match status" value="1"/>
</dbReference>
<dbReference type="Pfam" id="PF12799">
    <property type="entry name" value="LRR_4"/>
    <property type="match status" value="1"/>
</dbReference>
<dbReference type="RefSeq" id="WP_076394849.1">
    <property type="nucleotide sequence ID" value="NZ_FTOV01000010.1"/>
</dbReference>
<reference evidence="3 4" key="1">
    <citation type="submission" date="2017-01" db="EMBL/GenBank/DDBJ databases">
        <authorList>
            <person name="Mah S.A."/>
            <person name="Swanson W.J."/>
            <person name="Moy G.W."/>
            <person name="Vacquier V.D."/>
        </authorList>
    </citation>
    <scope>NUCLEOTIDE SEQUENCE [LARGE SCALE GENOMIC DNA]</scope>
    <source>
        <strain evidence="3 4">DSM 18014</strain>
    </source>
</reference>
<dbReference type="OrthoDB" id="1253483at2"/>
<evidence type="ECO:0000256" key="1">
    <source>
        <dbReference type="ARBA" id="ARBA00022614"/>
    </source>
</evidence>
<proteinExistence type="predicted"/>
<dbReference type="EMBL" id="FTOV01000010">
    <property type="protein sequence ID" value="SIT20192.1"/>
    <property type="molecule type" value="Genomic_DNA"/>
</dbReference>
<dbReference type="InterPro" id="IPR001611">
    <property type="entry name" value="Leu-rich_rpt"/>
</dbReference>
<dbReference type="Proteomes" id="UP000185781">
    <property type="component" value="Unassembled WGS sequence"/>
</dbReference>
<keyword evidence="1" id="KW-0433">Leucine-rich repeat</keyword>
<name>A0A1N7QBE8_9FLAO</name>
<evidence type="ECO:0000313" key="3">
    <source>
        <dbReference type="EMBL" id="SIT20192.1"/>
    </source>
</evidence>
<gene>
    <name evidence="3" type="ORF">SAMN05421785_11076</name>
</gene>
<accession>A0A1N7QBE8</accession>
<dbReference type="InterPro" id="IPR025875">
    <property type="entry name" value="Leu-rich_rpt_4"/>
</dbReference>
<evidence type="ECO:0000256" key="2">
    <source>
        <dbReference type="ARBA" id="ARBA00022737"/>
    </source>
</evidence>
<sequence>MTDFIKKLEKEFDIQIIHSKKHIWENYFDTDDDGNITTLYLDEVDLNKLEVLLPIADSLINLAVVKCNIKTIGALKSFSRLESLSLRLNSLHGSTLSHLSHLKKLKRLDLCGTNIQDTSPLGSVTHLQELYIGSSSRLYEVNGLEGLKSLQHLDTSYSRIDSIEKVRINENIPSLNIKGTKIKKIMHLERFSNLQSLNMESTLVEKIEGLDTLKNLKEFFISTYRIKRIEGLENLTGLEVLDLNFNKISKIEGLDNLINLKRLNLNENQIKRVENLDNLVNLELLLLEPNNTVTYFDTSFFYNLVSECHIYIRDIKDIDVIQDAAPKNVKINVDNNYPYPVSLYRKPKGIFK</sequence>
<dbReference type="PANTHER" id="PTHR46652">
    <property type="entry name" value="LEUCINE-RICH REPEAT AND IQ DOMAIN-CONTAINING PROTEIN 1-RELATED"/>
    <property type="match status" value="1"/>
</dbReference>
<protein>
    <submittedName>
        <fullName evidence="3">Leucine Rich repeat-containing protein</fullName>
    </submittedName>
</protein>
<keyword evidence="2" id="KW-0677">Repeat</keyword>
<dbReference type="InterPro" id="IPR032675">
    <property type="entry name" value="LRR_dom_sf"/>
</dbReference>
<dbReference type="STRING" id="373672.SAMN05421785_11076"/>
<organism evidence="3 4">
    <name type="scientific">Chryseobacterium gambrini</name>
    <dbReference type="NCBI Taxonomy" id="373672"/>
    <lineage>
        <taxon>Bacteria</taxon>
        <taxon>Pseudomonadati</taxon>
        <taxon>Bacteroidota</taxon>
        <taxon>Flavobacteriia</taxon>
        <taxon>Flavobacteriales</taxon>
        <taxon>Weeksellaceae</taxon>
        <taxon>Chryseobacterium group</taxon>
        <taxon>Chryseobacterium</taxon>
    </lineage>
</organism>
<dbReference type="PROSITE" id="PS51450">
    <property type="entry name" value="LRR"/>
    <property type="match status" value="2"/>
</dbReference>
<dbReference type="PANTHER" id="PTHR46652:SF3">
    <property type="entry name" value="LEUCINE-RICH REPEAT-CONTAINING PROTEIN 9"/>
    <property type="match status" value="1"/>
</dbReference>
<dbReference type="SMART" id="SM00365">
    <property type="entry name" value="LRR_SD22"/>
    <property type="match status" value="5"/>
</dbReference>
<dbReference type="Gene3D" id="3.80.10.10">
    <property type="entry name" value="Ribonuclease Inhibitor"/>
    <property type="match status" value="2"/>
</dbReference>